<comment type="similarity">
    <text evidence="1">Belongs to the histidine acid phosphatase family.</text>
</comment>
<dbReference type="InterPro" id="IPR029033">
    <property type="entry name" value="His_PPase_superfam"/>
</dbReference>
<dbReference type="GO" id="GO:0016791">
    <property type="term" value="F:phosphatase activity"/>
    <property type="evidence" value="ECO:0007669"/>
    <property type="project" value="TreeGrafter"/>
</dbReference>
<dbReference type="AlphaFoldDB" id="A0A1D2JCX8"/>
<evidence type="ECO:0000256" key="2">
    <source>
        <dbReference type="ARBA" id="ARBA00022801"/>
    </source>
</evidence>
<dbReference type="InterPro" id="IPR050645">
    <property type="entry name" value="Histidine_acid_phosphatase"/>
</dbReference>
<evidence type="ECO:0000256" key="1">
    <source>
        <dbReference type="ARBA" id="ARBA00005375"/>
    </source>
</evidence>
<proteinExistence type="inferred from homology"/>
<dbReference type="SUPFAM" id="SSF53254">
    <property type="entry name" value="Phosphoglycerate mutase-like"/>
    <property type="match status" value="1"/>
</dbReference>
<comment type="caution">
    <text evidence="3">The sequence shown here is derived from an EMBL/GenBank/DDBJ whole genome shotgun (WGS) entry which is preliminary data.</text>
</comment>
<sequence length="544" mass="61437">MTSLVPREPYSKEELQKLYPEGLQLQLVQVFLRHGERTPVSSRFQNTGLASCNVTYPLPFHWAPGPVHTLIYSNQTGHIAMPQEGSHKSLRQARIYPAGVNSNGGERWRDLEERTRRWWPSAQKEKLKAFGNFPGELTDKGRRSTYALGQRLRYLYVDQLGFMPKVRSNTDDMYLRTTPIPRALESLQQTFWGMYPPDSRTANFPPPTIVVRSPAEETLYPNESNCHRFRQLARLFAQRAANKWNESEEMEYLNSLWSKWMPSNSPRIAVDSRPRLSGILDTINSSLAHGPGTRLPSEFYDPKARELADRIATDEWFAGYKESNEYRKLGIGALIGDVVDRMVHTSVHGGWRPTTNGSESKAAVKFALSGCHDTTIAAILNSLGAFDDEKWPPYTSSISIELFKAVSAPNATKPGYILEELNIPDTENLPQKKNPSGFMSNFFGSKSPSREVTQVSENVRAAVSDLPSSPLQKHYVRLRYNDQPVRIPGCAANPRNHLPGNDTFCTLEAFKKIADKFTPIHWHEECGKNLDEGMFAKGDEPSGY</sequence>
<reference evidence="3 4" key="1">
    <citation type="submission" date="2016-06" db="EMBL/GenBank/DDBJ databases">
        <authorList>
            <person name="Kjaerup R.B."/>
            <person name="Dalgaard T.S."/>
            <person name="Juul-Madsen H.R."/>
        </authorList>
    </citation>
    <scope>NUCLEOTIDE SEQUENCE [LARGE SCALE GENOMIC DNA]</scope>
    <source>
        <strain evidence="3 4">Pb300</strain>
    </source>
</reference>
<dbReference type="InterPro" id="IPR000560">
    <property type="entry name" value="His_Pase_clade-2"/>
</dbReference>
<dbReference type="Gene3D" id="3.40.50.1240">
    <property type="entry name" value="Phosphoglycerate mutase-like"/>
    <property type="match status" value="1"/>
</dbReference>
<dbReference type="PANTHER" id="PTHR11567">
    <property type="entry name" value="ACID PHOSPHATASE-RELATED"/>
    <property type="match status" value="1"/>
</dbReference>
<dbReference type="Pfam" id="PF00328">
    <property type="entry name" value="His_Phos_2"/>
    <property type="match status" value="1"/>
</dbReference>
<dbReference type="EMBL" id="LZYO01000183">
    <property type="protein sequence ID" value="ODH26547.1"/>
    <property type="molecule type" value="Genomic_DNA"/>
</dbReference>
<evidence type="ECO:0000313" key="3">
    <source>
        <dbReference type="EMBL" id="ODH26547.1"/>
    </source>
</evidence>
<name>A0A1D2JCX8_PARBR</name>
<dbReference type="PANTHER" id="PTHR11567:SF110">
    <property type="entry name" value="2-PHOSPHOXYLOSE PHOSPHATASE 1"/>
    <property type="match status" value="1"/>
</dbReference>
<keyword evidence="2" id="KW-0378">Hydrolase</keyword>
<dbReference type="VEuPathDB" id="FungiDB:PADG_06604"/>
<organism evidence="3 4">
    <name type="scientific">Paracoccidioides brasiliensis</name>
    <dbReference type="NCBI Taxonomy" id="121759"/>
    <lineage>
        <taxon>Eukaryota</taxon>
        <taxon>Fungi</taxon>
        <taxon>Dikarya</taxon>
        <taxon>Ascomycota</taxon>
        <taxon>Pezizomycotina</taxon>
        <taxon>Eurotiomycetes</taxon>
        <taxon>Eurotiomycetidae</taxon>
        <taxon>Onygenales</taxon>
        <taxon>Ajellomycetaceae</taxon>
        <taxon>Paracoccidioides</taxon>
    </lineage>
</organism>
<protein>
    <recommendedName>
        <fullName evidence="5">Acid phosphatase</fullName>
    </recommendedName>
</protein>
<gene>
    <name evidence="3" type="ORF">ACO22_04548</name>
</gene>
<evidence type="ECO:0008006" key="5">
    <source>
        <dbReference type="Google" id="ProtNLM"/>
    </source>
</evidence>
<dbReference type="VEuPathDB" id="FungiDB:PABG_06102"/>
<accession>A0A1D2JCX8</accession>
<dbReference type="Proteomes" id="UP000242814">
    <property type="component" value="Unassembled WGS sequence"/>
</dbReference>
<evidence type="ECO:0000313" key="4">
    <source>
        <dbReference type="Proteomes" id="UP000242814"/>
    </source>
</evidence>
<dbReference type="OMA" id="GFMPKVR"/>
<dbReference type="CDD" id="cd07061">
    <property type="entry name" value="HP_HAP_like"/>
    <property type="match status" value="1"/>
</dbReference>